<dbReference type="Proteomes" id="UP000218811">
    <property type="component" value="Unassembled WGS sequence"/>
</dbReference>
<evidence type="ECO:0000313" key="3">
    <source>
        <dbReference type="Proteomes" id="UP000218811"/>
    </source>
</evidence>
<feature type="region of interest" description="Disordered" evidence="1">
    <location>
        <begin position="803"/>
        <end position="851"/>
    </location>
</feature>
<feature type="region of interest" description="Disordered" evidence="1">
    <location>
        <begin position="420"/>
        <end position="451"/>
    </location>
</feature>
<dbReference type="OMA" id="HENEHWG"/>
<evidence type="ECO:0000313" key="2">
    <source>
        <dbReference type="EMBL" id="PCH35920.1"/>
    </source>
</evidence>
<evidence type="ECO:0000256" key="1">
    <source>
        <dbReference type="SAM" id="MobiDB-lite"/>
    </source>
</evidence>
<gene>
    <name evidence="2" type="ORF">WOLCODRAFT_146002</name>
</gene>
<dbReference type="STRING" id="742152.A0A2H3J0Y8"/>
<accession>A0A2H3J0Y8</accession>
<proteinExistence type="predicted"/>
<feature type="compositionally biased region" description="Polar residues" evidence="1">
    <location>
        <begin position="814"/>
        <end position="824"/>
    </location>
</feature>
<organism evidence="2 3">
    <name type="scientific">Wolfiporia cocos (strain MD-104)</name>
    <name type="common">Brown rot fungus</name>
    <dbReference type="NCBI Taxonomy" id="742152"/>
    <lineage>
        <taxon>Eukaryota</taxon>
        <taxon>Fungi</taxon>
        <taxon>Dikarya</taxon>
        <taxon>Basidiomycota</taxon>
        <taxon>Agaricomycotina</taxon>
        <taxon>Agaricomycetes</taxon>
        <taxon>Polyporales</taxon>
        <taxon>Phaeolaceae</taxon>
        <taxon>Wolfiporia</taxon>
    </lineage>
</organism>
<protein>
    <submittedName>
        <fullName evidence="2">Uncharacterized protein</fullName>
    </submittedName>
</protein>
<dbReference type="EMBL" id="KB467865">
    <property type="protein sequence ID" value="PCH35920.1"/>
    <property type="molecule type" value="Genomic_DNA"/>
</dbReference>
<sequence>MDPQLMRHSQILALPLLNGARAARSRSPWVIIRSWRREKNKGQPSSTCTSCSERKSKAQQEKYRLEKVAKDTDPDILPLPDFLLALEGLAGCLDLDSEVDLSSLYQEERDEKHVVLSLAKLIWDVTGYRWLYHDKHSFLKTESTQYRFSCAQSSSQVKKPQKTMVSEDKQRDKESMMSFHCHGWLFVTILVGSPTASIHLSHRLDHINYCSIDIPTTVEEFIQRNVAMNPTQLWQAIIDEYPTASFTKKAIYQMWSQADNKNWKRHENEHWGGRIRELALDSTWNTNSSRYELFATLGETYGSGLPLGYLLVQTNNSERGAKEDVLQQFLEHLKTTWRLRIIITLSDKDWNFVPVAQHTAGQSQVAKYSPMMTALPQLRFRINGEPQPVIPSTYRLTVHIPKRAIADDKLADIEVKYTSDKGPESDECTVTEESMAGDIRSQVNHPDEDVEDVEDAPDWLFDDGEKKSPDQSYVFCPAPHRKALLHLFTKHFCQHPTFIERDGRAHSPQQIRRDAVYEMYQFCKVRGLSEVWGYMWTSWYSPKRWPLWARSTTPYVSRARTTMSAENHFKQIKHLYLPHLLRPRLDQLVWILCTKIVPAYMKRALELEDTYRMGRSKRLLPFQTKFKQAWRMLRKKTIGQSGVQYLTNGSQPVSAAGSITDGDDHLWLGDKALLANGGWREMQDVDVVLGKRRRLSALADIEQSPGGANLISNTTALGSKVDVTSVCADASEDDKDQIQELLGEAEKTRAHLLEAAEIVRSQISHKNPLWLKNLISGPLAKQAQRFVDDVRCAEATGRRRVRTWPRNREDVHRSQNTMGYQSRRPSSEAALSEPPEADENTAVGWMLSPPP</sequence>
<name>A0A2H3J0Y8_WOLCO</name>
<keyword evidence="3" id="KW-1185">Reference proteome</keyword>
<dbReference type="AlphaFoldDB" id="A0A2H3J0Y8"/>
<dbReference type="OrthoDB" id="2437251at2759"/>
<reference evidence="2 3" key="1">
    <citation type="journal article" date="2012" name="Science">
        <title>The Paleozoic origin of enzymatic lignin decomposition reconstructed from 31 fungal genomes.</title>
        <authorList>
            <person name="Floudas D."/>
            <person name="Binder M."/>
            <person name="Riley R."/>
            <person name="Barry K."/>
            <person name="Blanchette R.A."/>
            <person name="Henrissat B."/>
            <person name="Martinez A.T."/>
            <person name="Otillar R."/>
            <person name="Spatafora J.W."/>
            <person name="Yadav J.S."/>
            <person name="Aerts A."/>
            <person name="Benoit I."/>
            <person name="Boyd A."/>
            <person name="Carlson A."/>
            <person name="Copeland A."/>
            <person name="Coutinho P.M."/>
            <person name="de Vries R.P."/>
            <person name="Ferreira P."/>
            <person name="Findley K."/>
            <person name="Foster B."/>
            <person name="Gaskell J."/>
            <person name="Glotzer D."/>
            <person name="Gorecki P."/>
            <person name="Heitman J."/>
            <person name="Hesse C."/>
            <person name="Hori C."/>
            <person name="Igarashi K."/>
            <person name="Jurgens J.A."/>
            <person name="Kallen N."/>
            <person name="Kersten P."/>
            <person name="Kohler A."/>
            <person name="Kuees U."/>
            <person name="Kumar T.K.A."/>
            <person name="Kuo A."/>
            <person name="LaButti K."/>
            <person name="Larrondo L.F."/>
            <person name="Lindquist E."/>
            <person name="Ling A."/>
            <person name="Lombard V."/>
            <person name="Lucas S."/>
            <person name="Lundell T."/>
            <person name="Martin R."/>
            <person name="McLaughlin D.J."/>
            <person name="Morgenstern I."/>
            <person name="Morin E."/>
            <person name="Murat C."/>
            <person name="Nagy L.G."/>
            <person name="Nolan M."/>
            <person name="Ohm R.A."/>
            <person name="Patyshakuliyeva A."/>
            <person name="Rokas A."/>
            <person name="Ruiz-Duenas F.J."/>
            <person name="Sabat G."/>
            <person name="Salamov A."/>
            <person name="Samejima M."/>
            <person name="Schmutz J."/>
            <person name="Slot J.C."/>
            <person name="St John F."/>
            <person name="Stenlid J."/>
            <person name="Sun H."/>
            <person name="Sun S."/>
            <person name="Syed K."/>
            <person name="Tsang A."/>
            <person name="Wiebenga A."/>
            <person name="Young D."/>
            <person name="Pisabarro A."/>
            <person name="Eastwood D.C."/>
            <person name="Martin F."/>
            <person name="Cullen D."/>
            <person name="Grigoriev I.V."/>
            <person name="Hibbett D.S."/>
        </authorList>
    </citation>
    <scope>NUCLEOTIDE SEQUENCE [LARGE SCALE GENOMIC DNA]</scope>
    <source>
        <strain evidence="2 3">MD-104</strain>
    </source>
</reference>